<feature type="non-terminal residue" evidence="1">
    <location>
        <position position="1"/>
    </location>
</feature>
<sequence length="52" mass="5999">LIKCPLTSNPLHDQLKNYSPWKCAHRPERQNTCQQSCEPMLTKGQCSEQLIT</sequence>
<dbReference type="EMBL" id="CAJHNH020003446">
    <property type="protein sequence ID" value="CAG5129317.1"/>
    <property type="molecule type" value="Genomic_DNA"/>
</dbReference>
<name>A0A8S3ZIK4_9EUPU</name>
<evidence type="ECO:0000313" key="2">
    <source>
        <dbReference type="Proteomes" id="UP000678393"/>
    </source>
</evidence>
<keyword evidence="2" id="KW-1185">Reference proteome</keyword>
<gene>
    <name evidence="1" type="ORF">CUNI_LOCUS14875</name>
</gene>
<accession>A0A8S3ZIK4</accession>
<organism evidence="1 2">
    <name type="scientific">Candidula unifasciata</name>
    <dbReference type="NCBI Taxonomy" id="100452"/>
    <lineage>
        <taxon>Eukaryota</taxon>
        <taxon>Metazoa</taxon>
        <taxon>Spiralia</taxon>
        <taxon>Lophotrochozoa</taxon>
        <taxon>Mollusca</taxon>
        <taxon>Gastropoda</taxon>
        <taxon>Heterobranchia</taxon>
        <taxon>Euthyneura</taxon>
        <taxon>Panpulmonata</taxon>
        <taxon>Eupulmonata</taxon>
        <taxon>Stylommatophora</taxon>
        <taxon>Helicina</taxon>
        <taxon>Helicoidea</taxon>
        <taxon>Geomitridae</taxon>
        <taxon>Candidula</taxon>
    </lineage>
</organism>
<dbReference type="AlphaFoldDB" id="A0A8S3ZIK4"/>
<protein>
    <submittedName>
        <fullName evidence="1">Uncharacterized protein</fullName>
    </submittedName>
</protein>
<comment type="caution">
    <text evidence="1">The sequence shown here is derived from an EMBL/GenBank/DDBJ whole genome shotgun (WGS) entry which is preliminary data.</text>
</comment>
<feature type="non-terminal residue" evidence="1">
    <location>
        <position position="52"/>
    </location>
</feature>
<evidence type="ECO:0000313" key="1">
    <source>
        <dbReference type="EMBL" id="CAG5129317.1"/>
    </source>
</evidence>
<dbReference type="Proteomes" id="UP000678393">
    <property type="component" value="Unassembled WGS sequence"/>
</dbReference>
<reference evidence="1" key="1">
    <citation type="submission" date="2021-04" db="EMBL/GenBank/DDBJ databases">
        <authorList>
            <consortium name="Molecular Ecology Group"/>
        </authorList>
    </citation>
    <scope>NUCLEOTIDE SEQUENCE</scope>
</reference>
<proteinExistence type="predicted"/>